<dbReference type="PROSITE" id="PS00086">
    <property type="entry name" value="CYTOCHROME_P450"/>
    <property type="match status" value="1"/>
</dbReference>
<dbReference type="AlphaFoldDB" id="A0A1L9RK92"/>
<dbReference type="PANTHER" id="PTHR24305:SF96">
    <property type="entry name" value="CYTOCHROME P450 MONOOXYGENASE STCB-RELATED"/>
    <property type="match status" value="1"/>
</dbReference>
<keyword evidence="8" id="KW-0503">Monooxygenase</keyword>
<dbReference type="InterPro" id="IPR017972">
    <property type="entry name" value="Cyt_P450_CS"/>
</dbReference>
<name>A0A1L9RK92_ASPWE</name>
<keyword evidence="5 8" id="KW-0560">Oxidoreductase</keyword>
<evidence type="ECO:0000256" key="2">
    <source>
        <dbReference type="ARBA" id="ARBA00010617"/>
    </source>
</evidence>
<dbReference type="Gene3D" id="1.10.630.10">
    <property type="entry name" value="Cytochrome P450"/>
    <property type="match status" value="1"/>
</dbReference>
<comment type="cofactor">
    <cofactor evidence="1 7">
        <name>heme</name>
        <dbReference type="ChEBI" id="CHEBI:30413"/>
    </cofactor>
</comment>
<protein>
    <recommendedName>
        <fullName evidence="11">Cytochrome P450</fullName>
    </recommendedName>
</protein>
<dbReference type="SUPFAM" id="SSF48264">
    <property type="entry name" value="Cytochrome P450"/>
    <property type="match status" value="1"/>
</dbReference>
<comment type="similarity">
    <text evidence="2 8">Belongs to the cytochrome P450 family.</text>
</comment>
<dbReference type="PANTHER" id="PTHR24305">
    <property type="entry name" value="CYTOCHROME P450"/>
    <property type="match status" value="1"/>
</dbReference>
<sequence>MDISHVFILLVGVALVKFLHQLFTNPLFSLPGPWHTNYTQIVFDYHWLKGNRTRYVHALHLKYGPIVRITPDEVSFSDPESVKQIYRVKGGYRKSPWYESFSANGTADLFSTCDTAFHSNRKRLLAGPLSETSMKQTEPLVDGSVKLAIEKMQREMASRGVVDVFKWWLFMASDIVGELTFGESFRMLELGRKNQYIHDLQQGIRFGALQTQFPASFKLLGYLQLPMLKQGYEAFGRLGMYAKDSIQRYKSMIESNPTNPKTTFFTKLFNAKADGLSDIEIQNEAQSFIIAGSDTTANTLTYIVWSVSRNDKVKARLLHELRSLPDGFGYEDLRKVPYLDCVITETLRLYAPSPSSLPRVVPPEGAELANYRIPGGTTVSSQAWSLHRDPVVFPNPQQWIPSRWENPSKEMQDAMMPFGAGSRICVGLNLARMEICLAAARFFLAFPDSRVSCKEDMRDEDMEAEVFFLLSLKGSRCLIEV</sequence>
<dbReference type="Proteomes" id="UP000184383">
    <property type="component" value="Unassembled WGS sequence"/>
</dbReference>
<gene>
    <name evidence="9" type="ORF">ASPWEDRAFT_183430</name>
</gene>
<dbReference type="RefSeq" id="XP_040689032.1">
    <property type="nucleotide sequence ID" value="XM_040831980.1"/>
</dbReference>
<reference evidence="10" key="1">
    <citation type="journal article" date="2017" name="Genome Biol.">
        <title>Comparative genomics reveals high biological diversity and specific adaptations in the industrially and medically important fungal genus Aspergillus.</title>
        <authorList>
            <person name="de Vries R.P."/>
            <person name="Riley R."/>
            <person name="Wiebenga A."/>
            <person name="Aguilar-Osorio G."/>
            <person name="Amillis S."/>
            <person name="Uchima C.A."/>
            <person name="Anderluh G."/>
            <person name="Asadollahi M."/>
            <person name="Askin M."/>
            <person name="Barry K."/>
            <person name="Battaglia E."/>
            <person name="Bayram O."/>
            <person name="Benocci T."/>
            <person name="Braus-Stromeyer S.A."/>
            <person name="Caldana C."/>
            <person name="Canovas D."/>
            <person name="Cerqueira G.C."/>
            <person name="Chen F."/>
            <person name="Chen W."/>
            <person name="Choi C."/>
            <person name="Clum A."/>
            <person name="Dos Santos R.A."/>
            <person name="Damasio A.R."/>
            <person name="Diallinas G."/>
            <person name="Emri T."/>
            <person name="Fekete E."/>
            <person name="Flipphi M."/>
            <person name="Freyberg S."/>
            <person name="Gallo A."/>
            <person name="Gournas C."/>
            <person name="Habgood R."/>
            <person name="Hainaut M."/>
            <person name="Harispe M.L."/>
            <person name="Henrissat B."/>
            <person name="Hilden K.S."/>
            <person name="Hope R."/>
            <person name="Hossain A."/>
            <person name="Karabika E."/>
            <person name="Karaffa L."/>
            <person name="Karanyi Z."/>
            <person name="Krasevec N."/>
            <person name="Kuo A."/>
            <person name="Kusch H."/>
            <person name="LaButti K."/>
            <person name="Lagendijk E.L."/>
            <person name="Lapidus A."/>
            <person name="Levasseur A."/>
            <person name="Lindquist E."/>
            <person name="Lipzen A."/>
            <person name="Logrieco A.F."/>
            <person name="MacCabe A."/>
            <person name="Maekelae M.R."/>
            <person name="Malavazi I."/>
            <person name="Melin P."/>
            <person name="Meyer V."/>
            <person name="Mielnichuk N."/>
            <person name="Miskei M."/>
            <person name="Molnar A.P."/>
            <person name="Mule G."/>
            <person name="Ngan C.Y."/>
            <person name="Orejas M."/>
            <person name="Orosz E."/>
            <person name="Ouedraogo J.P."/>
            <person name="Overkamp K.M."/>
            <person name="Park H.-S."/>
            <person name="Perrone G."/>
            <person name="Piumi F."/>
            <person name="Punt P.J."/>
            <person name="Ram A.F."/>
            <person name="Ramon A."/>
            <person name="Rauscher S."/>
            <person name="Record E."/>
            <person name="Riano-Pachon D.M."/>
            <person name="Robert V."/>
            <person name="Roehrig J."/>
            <person name="Ruller R."/>
            <person name="Salamov A."/>
            <person name="Salih N.S."/>
            <person name="Samson R.A."/>
            <person name="Sandor E."/>
            <person name="Sanguinetti M."/>
            <person name="Schuetze T."/>
            <person name="Sepcic K."/>
            <person name="Shelest E."/>
            <person name="Sherlock G."/>
            <person name="Sophianopoulou V."/>
            <person name="Squina F.M."/>
            <person name="Sun H."/>
            <person name="Susca A."/>
            <person name="Todd R.B."/>
            <person name="Tsang A."/>
            <person name="Unkles S.E."/>
            <person name="van de Wiele N."/>
            <person name="van Rossen-Uffink D."/>
            <person name="Oliveira J.V."/>
            <person name="Vesth T.C."/>
            <person name="Visser J."/>
            <person name="Yu J.-H."/>
            <person name="Zhou M."/>
            <person name="Andersen M.R."/>
            <person name="Archer D.B."/>
            <person name="Baker S.E."/>
            <person name="Benoit I."/>
            <person name="Brakhage A.A."/>
            <person name="Braus G.H."/>
            <person name="Fischer R."/>
            <person name="Frisvad J.C."/>
            <person name="Goldman G.H."/>
            <person name="Houbraken J."/>
            <person name="Oakley B."/>
            <person name="Pocsi I."/>
            <person name="Scazzocchio C."/>
            <person name="Seiboth B."/>
            <person name="vanKuyk P.A."/>
            <person name="Wortman J."/>
            <person name="Dyer P.S."/>
            <person name="Grigoriev I.V."/>
        </authorList>
    </citation>
    <scope>NUCLEOTIDE SEQUENCE [LARGE SCALE GENOMIC DNA]</scope>
    <source>
        <strain evidence="10">DTO 134E9</strain>
    </source>
</reference>
<evidence type="ECO:0008006" key="11">
    <source>
        <dbReference type="Google" id="ProtNLM"/>
    </source>
</evidence>
<dbReference type="InterPro" id="IPR002401">
    <property type="entry name" value="Cyt_P450_E_grp-I"/>
</dbReference>
<accession>A0A1L9RK92</accession>
<evidence type="ECO:0000256" key="3">
    <source>
        <dbReference type="ARBA" id="ARBA00022617"/>
    </source>
</evidence>
<evidence type="ECO:0000256" key="6">
    <source>
        <dbReference type="ARBA" id="ARBA00023004"/>
    </source>
</evidence>
<dbReference type="PRINTS" id="PR00463">
    <property type="entry name" value="EP450I"/>
</dbReference>
<dbReference type="InterPro" id="IPR050121">
    <property type="entry name" value="Cytochrome_P450_monoxygenase"/>
</dbReference>
<dbReference type="InterPro" id="IPR036396">
    <property type="entry name" value="Cyt_P450_sf"/>
</dbReference>
<dbReference type="EMBL" id="KV878212">
    <property type="protein sequence ID" value="OJJ35356.1"/>
    <property type="molecule type" value="Genomic_DNA"/>
</dbReference>
<evidence type="ECO:0000313" key="9">
    <source>
        <dbReference type="EMBL" id="OJJ35356.1"/>
    </source>
</evidence>
<dbReference type="GO" id="GO:0016705">
    <property type="term" value="F:oxidoreductase activity, acting on paired donors, with incorporation or reduction of molecular oxygen"/>
    <property type="evidence" value="ECO:0007669"/>
    <property type="project" value="InterPro"/>
</dbReference>
<evidence type="ECO:0000256" key="8">
    <source>
        <dbReference type="RuleBase" id="RU000461"/>
    </source>
</evidence>
<dbReference type="GO" id="GO:0005506">
    <property type="term" value="F:iron ion binding"/>
    <property type="evidence" value="ECO:0007669"/>
    <property type="project" value="InterPro"/>
</dbReference>
<proteinExistence type="inferred from homology"/>
<evidence type="ECO:0000313" key="10">
    <source>
        <dbReference type="Proteomes" id="UP000184383"/>
    </source>
</evidence>
<organism evidence="9 10">
    <name type="scientific">Aspergillus wentii DTO 134E9</name>
    <dbReference type="NCBI Taxonomy" id="1073089"/>
    <lineage>
        <taxon>Eukaryota</taxon>
        <taxon>Fungi</taxon>
        <taxon>Dikarya</taxon>
        <taxon>Ascomycota</taxon>
        <taxon>Pezizomycotina</taxon>
        <taxon>Eurotiomycetes</taxon>
        <taxon>Eurotiomycetidae</taxon>
        <taxon>Eurotiales</taxon>
        <taxon>Aspergillaceae</taxon>
        <taxon>Aspergillus</taxon>
        <taxon>Aspergillus subgen. Cremei</taxon>
    </lineage>
</organism>
<dbReference type="InterPro" id="IPR001128">
    <property type="entry name" value="Cyt_P450"/>
</dbReference>
<evidence type="ECO:0000256" key="5">
    <source>
        <dbReference type="ARBA" id="ARBA00023002"/>
    </source>
</evidence>
<evidence type="ECO:0000256" key="7">
    <source>
        <dbReference type="PIRSR" id="PIRSR602401-1"/>
    </source>
</evidence>
<dbReference type="Pfam" id="PF00067">
    <property type="entry name" value="p450"/>
    <property type="match status" value="1"/>
</dbReference>
<feature type="binding site" description="axial binding residue" evidence="7">
    <location>
        <position position="425"/>
    </location>
    <ligand>
        <name>heme</name>
        <dbReference type="ChEBI" id="CHEBI:30413"/>
    </ligand>
    <ligandPart>
        <name>Fe</name>
        <dbReference type="ChEBI" id="CHEBI:18248"/>
    </ligandPart>
</feature>
<dbReference type="OrthoDB" id="1470350at2759"/>
<keyword evidence="6 7" id="KW-0408">Iron</keyword>
<keyword evidence="10" id="KW-1185">Reference proteome</keyword>
<dbReference type="VEuPathDB" id="FungiDB:ASPWEDRAFT_183430"/>
<evidence type="ECO:0000256" key="4">
    <source>
        <dbReference type="ARBA" id="ARBA00022723"/>
    </source>
</evidence>
<keyword evidence="3 7" id="KW-0349">Heme</keyword>
<dbReference type="STRING" id="1073089.A0A1L9RK92"/>
<keyword evidence="4 7" id="KW-0479">Metal-binding</keyword>
<dbReference type="GO" id="GO:0020037">
    <property type="term" value="F:heme binding"/>
    <property type="evidence" value="ECO:0007669"/>
    <property type="project" value="InterPro"/>
</dbReference>
<dbReference type="PRINTS" id="PR00385">
    <property type="entry name" value="P450"/>
</dbReference>
<evidence type="ECO:0000256" key="1">
    <source>
        <dbReference type="ARBA" id="ARBA00001971"/>
    </source>
</evidence>
<dbReference type="GeneID" id="63747828"/>
<dbReference type="GO" id="GO:0004497">
    <property type="term" value="F:monooxygenase activity"/>
    <property type="evidence" value="ECO:0007669"/>
    <property type="project" value="UniProtKB-KW"/>
</dbReference>
<dbReference type="CDD" id="cd11059">
    <property type="entry name" value="CYP_fungal"/>
    <property type="match status" value="1"/>
</dbReference>